<dbReference type="EMBL" id="UHJL01000002">
    <property type="protein sequence ID" value="SUQ24619.1"/>
    <property type="molecule type" value="Genomic_DNA"/>
</dbReference>
<proteinExistence type="predicted"/>
<evidence type="ECO:0000313" key="2">
    <source>
        <dbReference type="Proteomes" id="UP000255423"/>
    </source>
</evidence>
<dbReference type="Proteomes" id="UP000255423">
    <property type="component" value="Unassembled WGS sequence"/>
</dbReference>
<dbReference type="AlphaFoldDB" id="A0A380S5X2"/>
<evidence type="ECO:0000313" key="1">
    <source>
        <dbReference type="EMBL" id="SUQ24619.1"/>
    </source>
</evidence>
<dbReference type="SUPFAM" id="SSF53756">
    <property type="entry name" value="UDP-Glycosyltransferase/glycogen phosphorylase"/>
    <property type="match status" value="1"/>
</dbReference>
<organism evidence="1 2">
    <name type="scientific">Fibrobacter succinogenes</name>
    <name type="common">Bacteroides succinogenes</name>
    <dbReference type="NCBI Taxonomy" id="833"/>
    <lineage>
        <taxon>Bacteria</taxon>
        <taxon>Pseudomonadati</taxon>
        <taxon>Fibrobacterota</taxon>
        <taxon>Fibrobacteria</taxon>
        <taxon>Fibrobacterales</taxon>
        <taxon>Fibrobacteraceae</taxon>
        <taxon>Fibrobacter</taxon>
    </lineage>
</organism>
<name>A0A380S5X2_FIBSU</name>
<reference evidence="1 2" key="1">
    <citation type="submission" date="2017-08" db="EMBL/GenBank/DDBJ databases">
        <authorList>
            <person name="de Groot N.N."/>
        </authorList>
    </citation>
    <scope>NUCLEOTIDE SEQUENCE [LARGE SCALE GENOMIC DNA]</scope>
    <source>
        <strain evidence="1 2">HM2</strain>
    </source>
</reference>
<sequence length="350" mass="39279">MIRTQVIVHPYDMAQSDWVRCILPCTQFMGPNDFQVVPSITQIVCANKDALKQTRAVILQKPTAPGRAQLALFYAKLKKECGFKLVTDLDDLQWDLSPVIASYAKQIPNHDQMMLTSLKQVLPLFDVVVCSTRYLASRIKSDLGVNAVVMPNGISKSLFGMSQRTSAFTGKPKVMYAGSLGHFTAEIPGDLEGAWIPWIRKHIEDGSIDFQIFGEPDFLKDLDGKFTKIPFTSFLPFAQTVASYKPDFFLAPLAANNFNRAKSDLKLKEAAALGAVFIGSDFASSPYSYIPKEQLVGSSATVDDLDAIFRNLCEPEKFMQALNWQYQAMEEKHWAHEDPEFQKKYVATYF</sequence>
<accession>A0A380S5X2</accession>
<gene>
    <name evidence="1" type="ORF">SAMN05661053_2027</name>
</gene>
<dbReference type="RefSeq" id="WP_109573038.1">
    <property type="nucleotide sequence ID" value="NZ_UHJL01000002.1"/>
</dbReference>
<protein>
    <submittedName>
        <fullName evidence="1">Uncharacterized protein</fullName>
    </submittedName>
</protein>